<accession>A0A2T0SWM5</accession>
<keyword evidence="3" id="KW-1185">Reference proteome</keyword>
<evidence type="ECO:0000313" key="3">
    <source>
        <dbReference type="Proteomes" id="UP000239494"/>
    </source>
</evidence>
<name>A0A2T0SWM5_9PSEU</name>
<keyword evidence="1" id="KW-0472">Membrane</keyword>
<feature type="transmembrane region" description="Helical" evidence="1">
    <location>
        <begin position="198"/>
        <end position="217"/>
    </location>
</feature>
<organism evidence="2 3">
    <name type="scientific">Umezawaea tangerina</name>
    <dbReference type="NCBI Taxonomy" id="84725"/>
    <lineage>
        <taxon>Bacteria</taxon>
        <taxon>Bacillati</taxon>
        <taxon>Actinomycetota</taxon>
        <taxon>Actinomycetes</taxon>
        <taxon>Pseudonocardiales</taxon>
        <taxon>Pseudonocardiaceae</taxon>
        <taxon>Umezawaea</taxon>
    </lineage>
</organism>
<dbReference type="EMBL" id="PVTF01000009">
    <property type="protein sequence ID" value="PRY37818.1"/>
    <property type="molecule type" value="Genomic_DNA"/>
</dbReference>
<dbReference type="Proteomes" id="UP000239494">
    <property type="component" value="Unassembled WGS sequence"/>
</dbReference>
<comment type="caution">
    <text evidence="2">The sequence shown here is derived from an EMBL/GenBank/DDBJ whole genome shotgun (WGS) entry which is preliminary data.</text>
</comment>
<keyword evidence="1" id="KW-1133">Transmembrane helix</keyword>
<reference evidence="2 3" key="1">
    <citation type="submission" date="2018-03" db="EMBL/GenBank/DDBJ databases">
        <title>Genomic Encyclopedia of Archaeal and Bacterial Type Strains, Phase II (KMG-II): from individual species to whole genera.</title>
        <authorList>
            <person name="Goeker M."/>
        </authorList>
    </citation>
    <scope>NUCLEOTIDE SEQUENCE [LARGE SCALE GENOMIC DNA]</scope>
    <source>
        <strain evidence="2 3">DSM 44720</strain>
    </source>
</reference>
<dbReference type="OrthoDB" id="3684975at2"/>
<dbReference type="RefSeq" id="WP_106190723.1">
    <property type="nucleotide sequence ID" value="NZ_PVTF01000009.1"/>
</dbReference>
<sequence>MSTTFSEARESGYERLSRIVEQRAGRYADEVELALNQGGLRDEEAELLDEFEQYVSNVLDEYPSRRRKSHQLIFNALYERKPETVPSERRRTLLVALMAAEVEAQGPLRLTMRQNKDLAEILEQLGTDCVAEKMMMHAAEAFERAAEIHLLTNDNLERDRFLYLRTKVLHRIERSWWRRIMQTVSAVTCGYGYRPYRLLGWVLVQLLVFWVMLLVVADGTWLHSLYLAAVNFINPAGTDELGGKVKTVLVVESYFGALSLNVFFALLVRRWFR</sequence>
<evidence type="ECO:0000313" key="2">
    <source>
        <dbReference type="EMBL" id="PRY37818.1"/>
    </source>
</evidence>
<feature type="transmembrane region" description="Helical" evidence="1">
    <location>
        <begin position="254"/>
        <end position="272"/>
    </location>
</feature>
<keyword evidence="1" id="KW-0812">Transmembrane</keyword>
<gene>
    <name evidence="2" type="ORF">CLV43_10938</name>
</gene>
<evidence type="ECO:0000256" key="1">
    <source>
        <dbReference type="SAM" id="Phobius"/>
    </source>
</evidence>
<dbReference type="AlphaFoldDB" id="A0A2T0SWM5"/>
<proteinExistence type="predicted"/>
<protein>
    <submittedName>
        <fullName evidence="2">Uncharacterized protein</fullName>
    </submittedName>
</protein>